<comment type="caution">
    <text evidence="2">The sequence shown here is derived from an EMBL/GenBank/DDBJ whole genome shotgun (WGS) entry which is preliminary data.</text>
</comment>
<organism evidence="2 3">
    <name type="scientific">Alsobacter metallidurans</name>
    <dbReference type="NCBI Taxonomy" id="340221"/>
    <lineage>
        <taxon>Bacteria</taxon>
        <taxon>Pseudomonadati</taxon>
        <taxon>Pseudomonadota</taxon>
        <taxon>Alphaproteobacteria</taxon>
        <taxon>Hyphomicrobiales</taxon>
        <taxon>Alsobacteraceae</taxon>
        <taxon>Alsobacter</taxon>
    </lineage>
</organism>
<gene>
    <name evidence="2" type="ORF">GCM10007036_00970</name>
</gene>
<feature type="region of interest" description="Disordered" evidence="1">
    <location>
        <begin position="151"/>
        <end position="174"/>
    </location>
</feature>
<dbReference type="EMBL" id="BMES01000001">
    <property type="protein sequence ID" value="GGH06543.1"/>
    <property type="molecule type" value="Genomic_DNA"/>
</dbReference>
<sequence length="174" mass="19498">MRSVGLLVLANLVTFHHAFARELDDGVLRWRFWQGVDEIKITNAKTLESDAYTGPILICGKGSADLKLWATLIQKPRLSKLKDRADYRGLQALVWAGSSKAPCGNNVVRFESNEADEYWEFSCKIPLRDAKQFLAEFQRSGRLGFSVAGTTDQIDDPGGSDDRKQFVKACNSRK</sequence>
<name>A0A917MHU1_9HYPH</name>
<keyword evidence="3" id="KW-1185">Reference proteome</keyword>
<evidence type="ECO:0000313" key="2">
    <source>
        <dbReference type="EMBL" id="GGH06543.1"/>
    </source>
</evidence>
<dbReference type="Proteomes" id="UP000603912">
    <property type="component" value="Unassembled WGS sequence"/>
</dbReference>
<evidence type="ECO:0000313" key="3">
    <source>
        <dbReference type="Proteomes" id="UP000603912"/>
    </source>
</evidence>
<accession>A0A917MHU1</accession>
<dbReference type="AlphaFoldDB" id="A0A917MHU1"/>
<reference evidence="2" key="1">
    <citation type="journal article" date="2014" name="Int. J. Syst. Evol. Microbiol.">
        <title>Complete genome sequence of Corynebacterium casei LMG S-19264T (=DSM 44701T), isolated from a smear-ripened cheese.</title>
        <authorList>
            <consortium name="US DOE Joint Genome Institute (JGI-PGF)"/>
            <person name="Walter F."/>
            <person name="Albersmeier A."/>
            <person name="Kalinowski J."/>
            <person name="Ruckert C."/>
        </authorList>
    </citation>
    <scope>NUCLEOTIDE SEQUENCE</scope>
    <source>
        <strain evidence="2">CGMCC 1.12214</strain>
    </source>
</reference>
<reference evidence="2" key="2">
    <citation type="submission" date="2020-09" db="EMBL/GenBank/DDBJ databases">
        <authorList>
            <person name="Sun Q."/>
            <person name="Zhou Y."/>
        </authorList>
    </citation>
    <scope>NUCLEOTIDE SEQUENCE</scope>
    <source>
        <strain evidence="2">CGMCC 1.12214</strain>
    </source>
</reference>
<proteinExistence type="predicted"/>
<evidence type="ECO:0000256" key="1">
    <source>
        <dbReference type="SAM" id="MobiDB-lite"/>
    </source>
</evidence>
<protein>
    <submittedName>
        <fullName evidence="2">Uncharacterized protein</fullName>
    </submittedName>
</protein>